<dbReference type="AlphaFoldDB" id="A0A7J0H4K1"/>
<reference evidence="1 2" key="1">
    <citation type="submission" date="2019-07" db="EMBL/GenBank/DDBJ databases">
        <title>De Novo Assembly of kiwifruit Actinidia rufa.</title>
        <authorList>
            <person name="Sugita-Konishi S."/>
            <person name="Sato K."/>
            <person name="Mori E."/>
            <person name="Abe Y."/>
            <person name="Kisaki G."/>
            <person name="Hamano K."/>
            <person name="Suezawa K."/>
            <person name="Otani M."/>
            <person name="Fukuda T."/>
            <person name="Manabe T."/>
            <person name="Gomi K."/>
            <person name="Tabuchi M."/>
            <person name="Akimitsu K."/>
            <person name="Kataoka I."/>
        </authorList>
    </citation>
    <scope>NUCLEOTIDE SEQUENCE [LARGE SCALE GENOMIC DNA]</scope>
    <source>
        <strain evidence="2">cv. Fuchu</strain>
    </source>
</reference>
<gene>
    <name evidence="1" type="ORF">Acr_26g0012990</name>
</gene>
<dbReference type="EMBL" id="BJWL01000026">
    <property type="protein sequence ID" value="GFZ18030.1"/>
    <property type="molecule type" value="Genomic_DNA"/>
</dbReference>
<organism evidence="1 2">
    <name type="scientific">Actinidia rufa</name>
    <dbReference type="NCBI Taxonomy" id="165716"/>
    <lineage>
        <taxon>Eukaryota</taxon>
        <taxon>Viridiplantae</taxon>
        <taxon>Streptophyta</taxon>
        <taxon>Embryophyta</taxon>
        <taxon>Tracheophyta</taxon>
        <taxon>Spermatophyta</taxon>
        <taxon>Magnoliopsida</taxon>
        <taxon>eudicotyledons</taxon>
        <taxon>Gunneridae</taxon>
        <taxon>Pentapetalae</taxon>
        <taxon>asterids</taxon>
        <taxon>Ericales</taxon>
        <taxon>Actinidiaceae</taxon>
        <taxon>Actinidia</taxon>
    </lineage>
</organism>
<keyword evidence="2" id="KW-1185">Reference proteome</keyword>
<sequence length="494" mass="54078">MVLQNRLGYGFNGYQVPPTPRAARSARRRGSIRKRVDDNQICAFDLLATVAGKLLLEGQGSASSSNIQNGKELCTIVEDSIKKEQQGADKASKIEICDQGSCGIHHISKEFSHAHIDYCSGLASVITSSDGSDTVDSADKLVDGKSMNQPGNFASKVEVASSRCESFDGTIENENKEQIKMELPTTGNASNSTKADMCSLDDPAVRFRKSPALVSLDNSVTLPLGTDHVHSGSFPACWDDVNLVIRDDDENSSGCTLPSTMKKAFRPSPRIGDRRIRKLLASKYWKVTPKLKDGENFNADSETKPVYHNRKTCYKRQRSQRDYPIKKRILYDRVSVSNFDGGVSHEDISSSPRKGSSFGASGSAAMVHGAFGNSAGYSKPTHTLPVPRFPCEASYQLNKRDLLSVLLALEVVGEEVALVPVAADLLQQPKKEKEWDLRNFHFTTGKQGVIGCKGRPHPNCLVMLAHRGRCDRVTERSKNTSSGMYVLIPHNGVL</sequence>
<dbReference type="InterPro" id="IPR031105">
    <property type="entry name" value="TRP_plant"/>
</dbReference>
<dbReference type="OrthoDB" id="2020981at2759"/>
<dbReference type="PANTHER" id="PTHR21717">
    <property type="entry name" value="TELOMERIC REPEAT BINDING PROTEIN"/>
    <property type="match status" value="1"/>
</dbReference>
<comment type="caution">
    <text evidence="1">The sequence shown here is derived from an EMBL/GenBank/DDBJ whole genome shotgun (WGS) entry which is preliminary data.</text>
</comment>
<protein>
    <submittedName>
        <fullName evidence="1">TRF-like 2</fullName>
    </submittedName>
</protein>
<evidence type="ECO:0000313" key="2">
    <source>
        <dbReference type="Proteomes" id="UP000585474"/>
    </source>
</evidence>
<dbReference type="Proteomes" id="UP000585474">
    <property type="component" value="Unassembled WGS sequence"/>
</dbReference>
<proteinExistence type="predicted"/>
<dbReference type="PANTHER" id="PTHR21717:SF70">
    <property type="entry name" value="TELOMERE REPEAT-BINDING PROTEIN 2-RELATED"/>
    <property type="match status" value="1"/>
</dbReference>
<accession>A0A7J0H4K1</accession>
<name>A0A7J0H4K1_9ERIC</name>
<evidence type="ECO:0000313" key="1">
    <source>
        <dbReference type="EMBL" id="GFZ18030.1"/>
    </source>
</evidence>